<dbReference type="PROSITE" id="PS00870">
    <property type="entry name" value="CLPAB_1"/>
    <property type="match status" value="1"/>
</dbReference>
<evidence type="ECO:0000313" key="7">
    <source>
        <dbReference type="EMBL" id="SVB16243.1"/>
    </source>
</evidence>
<dbReference type="Gene3D" id="1.10.8.60">
    <property type="match status" value="1"/>
</dbReference>
<dbReference type="InterPro" id="IPR003593">
    <property type="entry name" value="AAA+_ATPase"/>
</dbReference>
<dbReference type="GO" id="GO:0005737">
    <property type="term" value="C:cytoplasm"/>
    <property type="evidence" value="ECO:0007669"/>
    <property type="project" value="TreeGrafter"/>
</dbReference>
<dbReference type="InterPro" id="IPR036628">
    <property type="entry name" value="Clp_N_dom_sf"/>
</dbReference>
<feature type="non-terminal residue" evidence="7">
    <location>
        <position position="506"/>
    </location>
</feature>
<evidence type="ECO:0000256" key="4">
    <source>
        <dbReference type="ARBA" id="ARBA00023186"/>
    </source>
</evidence>
<proteinExistence type="predicted"/>
<protein>
    <recommendedName>
        <fullName evidence="6">Clp R domain-containing protein</fullName>
    </recommendedName>
</protein>
<dbReference type="GO" id="GO:0005524">
    <property type="term" value="F:ATP binding"/>
    <property type="evidence" value="ECO:0007669"/>
    <property type="project" value="UniProtKB-KW"/>
</dbReference>
<dbReference type="Pfam" id="PF00004">
    <property type="entry name" value="AAA"/>
    <property type="match status" value="1"/>
</dbReference>
<evidence type="ECO:0000256" key="2">
    <source>
        <dbReference type="ARBA" id="ARBA00022741"/>
    </source>
</evidence>
<evidence type="ECO:0000256" key="1">
    <source>
        <dbReference type="ARBA" id="ARBA00022737"/>
    </source>
</evidence>
<dbReference type="Gene3D" id="4.10.860.10">
    <property type="entry name" value="UVR domain"/>
    <property type="match status" value="1"/>
</dbReference>
<dbReference type="Pfam" id="PF02861">
    <property type="entry name" value="Clp_N"/>
    <property type="match status" value="1"/>
</dbReference>
<dbReference type="InterPro" id="IPR004176">
    <property type="entry name" value="Clp_R_N"/>
</dbReference>
<keyword evidence="1" id="KW-0677">Repeat</keyword>
<keyword evidence="5" id="KW-0175">Coiled coil</keyword>
<accession>A0A382BT46</accession>
<dbReference type="Gene3D" id="1.10.1780.10">
    <property type="entry name" value="Clp, N-terminal domain"/>
    <property type="match status" value="1"/>
</dbReference>
<feature type="coiled-coil region" evidence="5">
    <location>
        <begin position="86"/>
        <end position="113"/>
    </location>
</feature>
<dbReference type="CDD" id="cd00009">
    <property type="entry name" value="AAA"/>
    <property type="match status" value="1"/>
</dbReference>
<reference evidence="7" key="1">
    <citation type="submission" date="2018-05" db="EMBL/GenBank/DDBJ databases">
        <authorList>
            <person name="Lanie J.A."/>
            <person name="Ng W.-L."/>
            <person name="Kazmierczak K.M."/>
            <person name="Andrzejewski T.M."/>
            <person name="Davidsen T.M."/>
            <person name="Wayne K.J."/>
            <person name="Tettelin H."/>
            <person name="Glass J.I."/>
            <person name="Rusch D."/>
            <person name="Podicherti R."/>
            <person name="Tsui H.-C.T."/>
            <person name="Winkler M.E."/>
        </authorList>
    </citation>
    <scope>NUCLEOTIDE SEQUENCE</scope>
</reference>
<dbReference type="InterPro" id="IPR027417">
    <property type="entry name" value="P-loop_NTPase"/>
</dbReference>
<dbReference type="Gene3D" id="3.40.50.300">
    <property type="entry name" value="P-loop containing nucleotide triphosphate hydrolases"/>
    <property type="match status" value="1"/>
</dbReference>
<feature type="domain" description="Clp R" evidence="6">
    <location>
        <begin position="5"/>
        <end position="149"/>
    </location>
</feature>
<dbReference type="PROSITE" id="PS51903">
    <property type="entry name" value="CLP_R"/>
    <property type="match status" value="1"/>
</dbReference>
<evidence type="ECO:0000256" key="5">
    <source>
        <dbReference type="SAM" id="Coils"/>
    </source>
</evidence>
<dbReference type="GO" id="GO:0016887">
    <property type="term" value="F:ATP hydrolysis activity"/>
    <property type="evidence" value="ECO:0007669"/>
    <property type="project" value="InterPro"/>
</dbReference>
<keyword evidence="2" id="KW-0547">Nucleotide-binding</keyword>
<gene>
    <name evidence="7" type="ORF">METZ01_LOCUS169097</name>
</gene>
<dbReference type="PANTHER" id="PTHR11638:SF18">
    <property type="entry name" value="HEAT SHOCK PROTEIN 104"/>
    <property type="match status" value="1"/>
</dbReference>
<keyword evidence="4" id="KW-0143">Chaperone</keyword>
<dbReference type="EMBL" id="UINC01030970">
    <property type="protein sequence ID" value="SVB16243.1"/>
    <property type="molecule type" value="Genomic_DNA"/>
</dbReference>
<dbReference type="GO" id="GO:0034605">
    <property type="term" value="P:cellular response to heat"/>
    <property type="evidence" value="ECO:0007669"/>
    <property type="project" value="TreeGrafter"/>
</dbReference>
<dbReference type="AlphaFoldDB" id="A0A382BT46"/>
<evidence type="ECO:0000259" key="6">
    <source>
        <dbReference type="PROSITE" id="PS51903"/>
    </source>
</evidence>
<dbReference type="InterPro" id="IPR003959">
    <property type="entry name" value="ATPase_AAA_core"/>
</dbReference>
<dbReference type="Pfam" id="PF17871">
    <property type="entry name" value="AAA_lid_9"/>
    <property type="match status" value="1"/>
</dbReference>
<dbReference type="FunFam" id="3.40.50.300:FF:000010">
    <property type="entry name" value="Chaperone clpB 1, putative"/>
    <property type="match status" value="1"/>
</dbReference>
<evidence type="ECO:0000256" key="3">
    <source>
        <dbReference type="ARBA" id="ARBA00022840"/>
    </source>
</evidence>
<keyword evidence="3" id="KW-0067">ATP-binding</keyword>
<organism evidence="7">
    <name type="scientific">marine metagenome</name>
    <dbReference type="NCBI Taxonomy" id="408172"/>
    <lineage>
        <taxon>unclassified sequences</taxon>
        <taxon>metagenomes</taxon>
        <taxon>ecological metagenomes</taxon>
    </lineage>
</organism>
<dbReference type="SUPFAM" id="SSF52540">
    <property type="entry name" value="P-loop containing nucleoside triphosphate hydrolases"/>
    <property type="match status" value="1"/>
</dbReference>
<dbReference type="InterPro" id="IPR018368">
    <property type="entry name" value="ClpA/B_CS1"/>
</dbReference>
<sequence length="506" mass="56585">MALKPEQFTEQAQEVLHHSEEMVRRYKHSQWDVEHVLTALLDLEKGTPEDILSELGIEVDAVKARLHQMLEAAPKVTNQNNQIYSTPRAAQLLENAKSEADRLKDEYIGAEHLFIAATMETQGDSAEILKEFGIDQEKVYQALMTVRGGHRVDDPRAESHYRSLEKYTIDLTKLAREGKLDPVVGRDDEIRQVMQTLSRRKKNNPAIIGEAGVGKTAIAEGLAARIVAGDVPSSLKNRRVLALDMGGLVAGSKFRGEFEERLKSVVDEVKQAQGEVILFLDEIHTMVGAGAAEGGIDASNLLKPALARGELQCIGATTTDEFRRYIEKDSALERRFQPIYLEEPTVEETVEILKVLRPRYEAHHKVEIDDSALHAAARLSDRYIVDRHLPDKAVDFIDEASSKLRIDAESLPSGLKKSDEQIHRLADQEEAAAQRSEYEVAAQIRTERLRLEAEYEAEKQQSMGERNIDMVVRESDIAELVSKWTGIPTGRLLDGEAGRLVNMEAG</sequence>
<dbReference type="PANTHER" id="PTHR11638">
    <property type="entry name" value="ATP-DEPENDENT CLP PROTEASE"/>
    <property type="match status" value="1"/>
</dbReference>
<name>A0A382BT46_9ZZZZ</name>
<dbReference type="SMART" id="SM00382">
    <property type="entry name" value="AAA"/>
    <property type="match status" value="1"/>
</dbReference>
<dbReference type="InterPro" id="IPR041546">
    <property type="entry name" value="ClpA/ClpB_AAA_lid"/>
</dbReference>
<dbReference type="SUPFAM" id="SSF81923">
    <property type="entry name" value="Double Clp-N motif"/>
    <property type="match status" value="1"/>
</dbReference>
<dbReference type="InterPro" id="IPR050130">
    <property type="entry name" value="ClpA_ClpB"/>
</dbReference>